<accession>A0A9P6EGF8</accession>
<evidence type="ECO:0000313" key="2">
    <source>
        <dbReference type="Proteomes" id="UP000807306"/>
    </source>
</evidence>
<name>A0A9P6EGF8_9AGAR</name>
<protein>
    <submittedName>
        <fullName evidence="1">Uncharacterized protein</fullName>
    </submittedName>
</protein>
<comment type="caution">
    <text evidence="1">The sequence shown here is derived from an EMBL/GenBank/DDBJ whole genome shotgun (WGS) entry which is preliminary data.</text>
</comment>
<dbReference type="EMBL" id="MU157848">
    <property type="protein sequence ID" value="KAF9529103.1"/>
    <property type="molecule type" value="Genomic_DNA"/>
</dbReference>
<evidence type="ECO:0000313" key="1">
    <source>
        <dbReference type="EMBL" id="KAF9529103.1"/>
    </source>
</evidence>
<keyword evidence="2" id="KW-1185">Reference proteome</keyword>
<gene>
    <name evidence="1" type="ORF">CPB83DRAFT_853227</name>
</gene>
<reference evidence="1" key="1">
    <citation type="submission" date="2020-11" db="EMBL/GenBank/DDBJ databases">
        <authorList>
            <consortium name="DOE Joint Genome Institute"/>
            <person name="Ahrendt S."/>
            <person name="Riley R."/>
            <person name="Andreopoulos W."/>
            <person name="Labutti K."/>
            <person name="Pangilinan J."/>
            <person name="Ruiz-Duenas F.J."/>
            <person name="Barrasa J.M."/>
            <person name="Sanchez-Garcia M."/>
            <person name="Camarero S."/>
            <person name="Miyauchi S."/>
            <person name="Serrano A."/>
            <person name="Linde D."/>
            <person name="Babiker R."/>
            <person name="Drula E."/>
            <person name="Ayuso-Fernandez I."/>
            <person name="Pacheco R."/>
            <person name="Padilla G."/>
            <person name="Ferreira P."/>
            <person name="Barriuso J."/>
            <person name="Kellner H."/>
            <person name="Castanera R."/>
            <person name="Alfaro M."/>
            <person name="Ramirez L."/>
            <person name="Pisabarro A.G."/>
            <person name="Kuo A."/>
            <person name="Tritt A."/>
            <person name="Lipzen A."/>
            <person name="He G."/>
            <person name="Yan M."/>
            <person name="Ng V."/>
            <person name="Cullen D."/>
            <person name="Martin F."/>
            <person name="Rosso M.-N."/>
            <person name="Henrissat B."/>
            <person name="Hibbett D."/>
            <person name="Martinez A.T."/>
            <person name="Grigoriev I.V."/>
        </authorList>
    </citation>
    <scope>NUCLEOTIDE SEQUENCE</scope>
    <source>
        <strain evidence="1">CBS 506.95</strain>
    </source>
</reference>
<dbReference type="AlphaFoldDB" id="A0A9P6EGF8"/>
<sequence>MIKAFEFVHDKVLASASREVIVCFHYKPEGFPRFAISTPGISDRITGGSSGRPIAIRFAFVSKTGVGCGERRTKLGFGMGALTATLIRRRSVENKAILENILIRSSRERRSLGDKRKEAWNCLFEWAKARNKYGLRVGFYTFSCSAMLRHRNYPQP</sequence>
<dbReference type="Proteomes" id="UP000807306">
    <property type="component" value="Unassembled WGS sequence"/>
</dbReference>
<proteinExistence type="predicted"/>
<organism evidence="1 2">
    <name type="scientific">Crepidotus variabilis</name>
    <dbReference type="NCBI Taxonomy" id="179855"/>
    <lineage>
        <taxon>Eukaryota</taxon>
        <taxon>Fungi</taxon>
        <taxon>Dikarya</taxon>
        <taxon>Basidiomycota</taxon>
        <taxon>Agaricomycotina</taxon>
        <taxon>Agaricomycetes</taxon>
        <taxon>Agaricomycetidae</taxon>
        <taxon>Agaricales</taxon>
        <taxon>Agaricineae</taxon>
        <taxon>Crepidotaceae</taxon>
        <taxon>Crepidotus</taxon>
    </lineage>
</organism>